<reference evidence="1" key="1">
    <citation type="submission" date="2018-10" db="EMBL/GenBank/DDBJ databases">
        <title>Hidden diversity of soil giant viruses.</title>
        <authorList>
            <person name="Schulz F."/>
            <person name="Alteio L."/>
            <person name="Goudeau D."/>
            <person name="Ryan E.M."/>
            <person name="Malmstrom R.R."/>
            <person name="Blanchard J."/>
            <person name="Woyke T."/>
        </authorList>
    </citation>
    <scope>NUCLEOTIDE SEQUENCE</scope>
    <source>
        <strain evidence="1">TEV1</strain>
    </source>
</reference>
<dbReference type="Gene3D" id="2.60.120.590">
    <property type="entry name" value="Alpha-ketoglutarate-dependent dioxygenase AlkB-like"/>
    <property type="match status" value="1"/>
</dbReference>
<accession>A0A3G4ZKJ8</accession>
<gene>
    <name evidence="1" type="ORF">Terrestrivirus1_240</name>
</gene>
<dbReference type="InterPro" id="IPR037151">
    <property type="entry name" value="AlkB-like_sf"/>
</dbReference>
<evidence type="ECO:0000313" key="1">
    <source>
        <dbReference type="EMBL" id="AYV75366.1"/>
    </source>
</evidence>
<evidence type="ECO:0008006" key="2">
    <source>
        <dbReference type="Google" id="ProtNLM"/>
    </source>
</evidence>
<name>A0A3G4ZKJ8_9VIRU</name>
<dbReference type="EMBL" id="MK071979">
    <property type="protein sequence ID" value="AYV75366.1"/>
    <property type="molecule type" value="Genomic_DNA"/>
</dbReference>
<organism evidence="1">
    <name type="scientific">Terrestrivirus sp</name>
    <dbReference type="NCBI Taxonomy" id="2487775"/>
    <lineage>
        <taxon>Viruses</taxon>
        <taxon>Varidnaviria</taxon>
        <taxon>Bamfordvirae</taxon>
        <taxon>Nucleocytoviricota</taxon>
        <taxon>Megaviricetes</taxon>
        <taxon>Imitervirales</taxon>
        <taxon>Mimiviridae</taxon>
        <taxon>Klosneuvirinae</taxon>
    </lineage>
</organism>
<proteinExistence type="predicted"/>
<protein>
    <recommendedName>
        <fullName evidence="2">Alpha-ketoglutarate-dependent dioxygenase AlkB-like domain-containing protein</fullName>
    </recommendedName>
</protein>
<sequence length="415" mass="48255">MGENILLRNKHVLVSVGNSEHHNELNFIKENFCGNVFTDATTFNNYANESEDILIYVCGNIQQIYENIKNLQDYVVYVIKELSTNYEFKPFNLISIGQVPINIHNAGVYFRNFFDSYDTNYFDRISKEHEFQVLTESNKTSNAFRNGIYLTKVQQISDEDEVKFNLLRCSTNLNGPTDNFRSTDNLVIDKLNQTVKYFFDKPIEFNHVLAQTYLNKAEISENKNVERKAKISAHSDKTKDMPQSALIAFCTFYENYSNDEFSDHKTKQIKKNGFDYCYNDVSVLTRLHFKLKNMVSDPDLVKEFSVTLYPNSVFIISLSTNRLYTHEIRPSVLPVDKIPTRMGYVVRCSKTKAVFRNDQVYVDEAGDYVKLTQPNNHDIKELKQLYYDENTTDEIINYGSVYFSLNSGDYTKPLI</sequence>